<protein>
    <submittedName>
        <fullName evidence="1">Transcriptional regulator</fullName>
    </submittedName>
</protein>
<name>A0A135NXP8_9HYPH</name>
<evidence type="ECO:0000313" key="1">
    <source>
        <dbReference type="EMBL" id="KXG83937.1"/>
    </source>
</evidence>
<gene>
    <name evidence="1" type="ORF">ATO67_15525</name>
</gene>
<sequence length="78" mass="8704">MKSTIQLSDDIDRRIDLVAAKSSLTRSQIVEEALAHGRSIAWQEQWITGVKEGLDDAVKGNFASEEDIAEVLNRYDQA</sequence>
<comment type="caution">
    <text evidence="1">The sequence shown here is derived from an EMBL/GenBank/DDBJ whole genome shotgun (WGS) entry which is preliminary data.</text>
</comment>
<evidence type="ECO:0000313" key="2">
    <source>
        <dbReference type="Proteomes" id="UP000070498"/>
    </source>
</evidence>
<dbReference type="STRING" id="2052828.ATO67_15525"/>
<proteinExistence type="predicted"/>
<reference evidence="1 2" key="1">
    <citation type="submission" date="2015-11" db="EMBL/GenBank/DDBJ databases">
        <title>Draft genome sequence of Agrobacterium sp. R89-1.</title>
        <authorList>
            <person name="Zahradnik J."/>
            <person name="Kyslikova E."/>
            <person name="Palyzova A."/>
            <person name="Kyslik P."/>
        </authorList>
    </citation>
    <scope>NUCLEOTIDE SEQUENCE [LARGE SCALE GENOMIC DNA]</scope>
    <source>
        <strain evidence="1 2">R89-1</strain>
    </source>
</reference>
<organism evidence="1 2">
    <name type="scientific">Agrobacterium bohemicum</name>
    <dbReference type="NCBI Taxonomy" id="2052828"/>
    <lineage>
        <taxon>Bacteria</taxon>
        <taxon>Pseudomonadati</taxon>
        <taxon>Pseudomonadota</taxon>
        <taxon>Alphaproteobacteria</taxon>
        <taxon>Hyphomicrobiales</taxon>
        <taxon>Rhizobiaceae</taxon>
        <taxon>Rhizobium/Agrobacterium group</taxon>
        <taxon>Agrobacterium</taxon>
    </lineage>
</organism>
<dbReference type="GO" id="GO:0006355">
    <property type="term" value="P:regulation of DNA-templated transcription"/>
    <property type="evidence" value="ECO:0007669"/>
    <property type="project" value="InterPro"/>
</dbReference>
<dbReference type="Proteomes" id="UP000070498">
    <property type="component" value="Unassembled WGS sequence"/>
</dbReference>
<accession>A0A135NXP8</accession>
<dbReference type="AlphaFoldDB" id="A0A135NXP8"/>
<keyword evidence="2" id="KW-1185">Reference proteome</keyword>
<dbReference type="EMBL" id="LNUW01000039">
    <property type="protein sequence ID" value="KXG83937.1"/>
    <property type="molecule type" value="Genomic_DNA"/>
</dbReference>
<dbReference type="RefSeq" id="WP_067651135.1">
    <property type="nucleotide sequence ID" value="NZ_KQ961031.1"/>
</dbReference>